<dbReference type="Pfam" id="PF02776">
    <property type="entry name" value="TPP_enzyme_N"/>
    <property type="match status" value="1"/>
</dbReference>
<evidence type="ECO:0000256" key="1">
    <source>
        <dbReference type="ARBA" id="ARBA00007812"/>
    </source>
</evidence>
<dbReference type="PANTHER" id="PTHR18968:SF13">
    <property type="entry name" value="ACETOLACTATE SYNTHASE CATALYTIC SUBUNIT, MITOCHONDRIAL"/>
    <property type="match status" value="1"/>
</dbReference>
<dbReference type="KEGG" id="suls:Sdiek1_2299"/>
<dbReference type="GO" id="GO:0009097">
    <property type="term" value="P:isoleucine biosynthetic process"/>
    <property type="evidence" value="ECO:0007669"/>
    <property type="project" value="TreeGrafter"/>
</dbReference>
<sequence>MKASDYIVQFLVDQGIDKAFGYIGGAVAHLYDSLDKNKAIEIINTIHEQGAGFAAEGYARVTGKTGVATATSGPGATNLITPIGSCFFDSIPTLFITGQVNTYEYKYDTPVRQIGFQETDIVSIVKPITKYAVMIDTIQSLRYELEKAYFLTQNGRKGPVLIDIPMNIQRTDFNPSEQKSFFESDEYQTMCIHDDNVDFEKIVEMLKISQRPIVLIGGGSRLSSLAPEAINHLLKKSNLPVVYSLMGKDVIKDGYKYNFGLIGSYGNRYSNLALANADLIVVLGSRLDTRQTGTDLKTFAREAKIIQVDIDANELGSKIKADIALHCDIADFINQLSHYDFRLNFDQWLEKLIGYKQKYSSTTGIDGKAKIPNQIIKCIAQSSSDNDIICVDVGQHQMWVAQSFDTKVDQRVLFSGGMGAMGFALPTAIGATIATGKRALVIAGDGGFQMNIQELEVIKRRNLPIKIFIMNNANLGMVRQFQEIYFEKRYIGTQKDYSVPNFASIASAYGLKSSTVSTMEEISHKIQETLLSDEAEVINICLQEQMTTVEPKLIVNKPIEDMYPFLDRKELNAQMIITPLDKE</sequence>
<evidence type="ECO:0000256" key="2">
    <source>
        <dbReference type="ARBA" id="ARBA00023052"/>
    </source>
</evidence>
<evidence type="ECO:0000259" key="5">
    <source>
        <dbReference type="Pfam" id="PF02775"/>
    </source>
</evidence>
<keyword evidence="8" id="KW-1185">Reference proteome</keyword>
<dbReference type="Gene3D" id="3.40.50.970">
    <property type="match status" value="2"/>
</dbReference>
<evidence type="ECO:0000256" key="3">
    <source>
        <dbReference type="RuleBase" id="RU362132"/>
    </source>
</evidence>
<evidence type="ECO:0000259" key="6">
    <source>
        <dbReference type="Pfam" id="PF02776"/>
    </source>
</evidence>
<dbReference type="EC" id="2.2.1.6" evidence="7"/>
<dbReference type="Pfam" id="PF02775">
    <property type="entry name" value="TPP_enzyme_C"/>
    <property type="match status" value="1"/>
</dbReference>
<dbReference type="SUPFAM" id="SSF52467">
    <property type="entry name" value="DHS-like NAD/FAD-binding domain"/>
    <property type="match status" value="1"/>
</dbReference>
<evidence type="ECO:0000313" key="8">
    <source>
        <dbReference type="Proteomes" id="UP000196005"/>
    </source>
</evidence>
<organism evidence="7 8">
    <name type="scientific">Sulfurospirillum diekertiae</name>
    <dbReference type="NCBI Taxonomy" id="1854492"/>
    <lineage>
        <taxon>Bacteria</taxon>
        <taxon>Pseudomonadati</taxon>
        <taxon>Campylobacterota</taxon>
        <taxon>Epsilonproteobacteria</taxon>
        <taxon>Campylobacterales</taxon>
        <taxon>Sulfurospirillaceae</taxon>
        <taxon>Sulfurospirillum</taxon>
    </lineage>
</organism>
<dbReference type="FunFam" id="3.40.50.970:FF:000007">
    <property type="entry name" value="Acetolactate synthase"/>
    <property type="match status" value="1"/>
</dbReference>
<reference evidence="8" key="1">
    <citation type="submission" date="2017-05" db="EMBL/GenBank/DDBJ databases">
        <title>Dechlorination kinetics govern the competition between two new strains of the genus Sulfurospirillum.</title>
        <authorList>
            <person name="Buttet G.F."/>
            <person name="Murray A.M."/>
            <person name="Goris T."/>
            <person name="Burion M."/>
            <person name="Lin B."/>
            <person name="Rolle M."/>
            <person name="Maillard J."/>
        </authorList>
    </citation>
    <scope>NUCLEOTIDE SEQUENCE [LARGE SCALE GENOMIC DNA]</scope>
    <source>
        <strain evidence="8">SL2-1</strain>
    </source>
</reference>
<name>A0A1Y0HNB8_9BACT</name>
<dbReference type="GO" id="GO:0009099">
    <property type="term" value="P:L-valine biosynthetic process"/>
    <property type="evidence" value="ECO:0007669"/>
    <property type="project" value="TreeGrafter"/>
</dbReference>
<dbReference type="EMBL" id="CP021416">
    <property type="protein sequence ID" value="ARU49450.1"/>
    <property type="molecule type" value="Genomic_DNA"/>
</dbReference>
<dbReference type="InterPro" id="IPR012000">
    <property type="entry name" value="Thiamin_PyroP_enz_cen_dom"/>
</dbReference>
<dbReference type="SUPFAM" id="SSF52518">
    <property type="entry name" value="Thiamin diphosphate-binding fold (THDP-binding)"/>
    <property type="match status" value="2"/>
</dbReference>
<comment type="similarity">
    <text evidence="1 3">Belongs to the TPP enzyme family.</text>
</comment>
<dbReference type="OrthoDB" id="2254214at2"/>
<dbReference type="Gene3D" id="3.40.50.1220">
    <property type="entry name" value="TPP-binding domain"/>
    <property type="match status" value="1"/>
</dbReference>
<feature type="domain" description="Thiamine pyrophosphate enzyme central" evidence="4">
    <location>
        <begin position="200"/>
        <end position="336"/>
    </location>
</feature>
<keyword evidence="7" id="KW-0808">Transferase</keyword>
<dbReference type="GO" id="GO:0000287">
    <property type="term" value="F:magnesium ion binding"/>
    <property type="evidence" value="ECO:0007669"/>
    <property type="project" value="InterPro"/>
</dbReference>
<gene>
    <name evidence="7" type="ORF">Sdiek1_2299</name>
</gene>
<dbReference type="AlphaFoldDB" id="A0A1Y0HNB8"/>
<feature type="domain" description="Thiamine pyrophosphate enzyme TPP-binding" evidence="5">
    <location>
        <begin position="392"/>
        <end position="539"/>
    </location>
</feature>
<dbReference type="GO" id="GO:0030976">
    <property type="term" value="F:thiamine pyrophosphate binding"/>
    <property type="evidence" value="ECO:0007669"/>
    <property type="project" value="InterPro"/>
</dbReference>
<dbReference type="GO" id="GO:0003984">
    <property type="term" value="F:acetolactate synthase activity"/>
    <property type="evidence" value="ECO:0007669"/>
    <property type="project" value="UniProtKB-EC"/>
</dbReference>
<evidence type="ECO:0000313" key="7">
    <source>
        <dbReference type="EMBL" id="ARU49450.1"/>
    </source>
</evidence>
<dbReference type="RefSeq" id="WP_087439205.1">
    <property type="nucleotide sequence ID" value="NZ_CP021416.1"/>
</dbReference>
<dbReference type="InterPro" id="IPR011766">
    <property type="entry name" value="TPP_enzyme_TPP-bd"/>
</dbReference>
<dbReference type="InterPro" id="IPR012001">
    <property type="entry name" value="Thiamin_PyroP_enz_TPP-bd_dom"/>
</dbReference>
<dbReference type="Pfam" id="PF00205">
    <property type="entry name" value="TPP_enzyme_M"/>
    <property type="match status" value="1"/>
</dbReference>
<evidence type="ECO:0000259" key="4">
    <source>
        <dbReference type="Pfam" id="PF00205"/>
    </source>
</evidence>
<proteinExistence type="inferred from homology"/>
<dbReference type="InterPro" id="IPR029035">
    <property type="entry name" value="DHS-like_NAD/FAD-binding_dom"/>
</dbReference>
<keyword evidence="2 3" id="KW-0786">Thiamine pyrophosphate</keyword>
<dbReference type="Proteomes" id="UP000196005">
    <property type="component" value="Chromosome"/>
</dbReference>
<dbReference type="InterPro" id="IPR045229">
    <property type="entry name" value="TPP_enz"/>
</dbReference>
<dbReference type="InterPro" id="IPR029061">
    <property type="entry name" value="THDP-binding"/>
</dbReference>
<dbReference type="GO" id="GO:0005948">
    <property type="term" value="C:acetolactate synthase complex"/>
    <property type="evidence" value="ECO:0007669"/>
    <property type="project" value="TreeGrafter"/>
</dbReference>
<accession>A0A1Y0HNB8</accession>
<feature type="domain" description="Thiamine pyrophosphate enzyme N-terminal TPP-binding" evidence="6">
    <location>
        <begin position="1"/>
        <end position="123"/>
    </location>
</feature>
<dbReference type="GO" id="GO:0050660">
    <property type="term" value="F:flavin adenine dinucleotide binding"/>
    <property type="evidence" value="ECO:0007669"/>
    <property type="project" value="TreeGrafter"/>
</dbReference>
<dbReference type="PANTHER" id="PTHR18968">
    <property type="entry name" value="THIAMINE PYROPHOSPHATE ENZYMES"/>
    <property type="match status" value="1"/>
</dbReference>
<dbReference type="CDD" id="cd07035">
    <property type="entry name" value="TPP_PYR_POX_like"/>
    <property type="match status" value="1"/>
</dbReference>
<protein>
    <submittedName>
        <fullName evidence="7">Acetolactate synthase isozyme 2 large subunit</fullName>
        <ecNumber evidence="7">2.2.1.6</ecNumber>
    </submittedName>
</protein>